<dbReference type="InterPro" id="IPR000719">
    <property type="entry name" value="Prot_kinase_dom"/>
</dbReference>
<keyword evidence="13" id="KW-1185">Reference proteome</keyword>
<dbReference type="Pfam" id="PF00079">
    <property type="entry name" value="Serpin"/>
    <property type="match status" value="1"/>
</dbReference>
<feature type="compositionally biased region" description="Polar residues" evidence="10">
    <location>
        <begin position="664"/>
        <end position="679"/>
    </location>
</feature>
<keyword evidence="6" id="KW-0418">Kinase</keyword>
<dbReference type="Proteomes" id="UP000289738">
    <property type="component" value="Chromosome A07"/>
</dbReference>
<dbReference type="InterPro" id="IPR023796">
    <property type="entry name" value="Serpin_dom"/>
</dbReference>
<feature type="compositionally biased region" description="Basic and acidic residues" evidence="10">
    <location>
        <begin position="612"/>
        <end position="623"/>
    </location>
</feature>
<evidence type="ECO:0000256" key="1">
    <source>
        <dbReference type="ARBA" id="ARBA00006529"/>
    </source>
</evidence>
<dbReference type="InterPro" id="IPR042178">
    <property type="entry name" value="Serpin_sf_1"/>
</dbReference>
<evidence type="ECO:0000256" key="6">
    <source>
        <dbReference type="ARBA" id="ARBA00022777"/>
    </source>
</evidence>
<comment type="similarity">
    <text evidence="1">Belongs to the protein kinase superfamily. STE Ser/Thr protein kinase family. MAP kinase kinase kinase subfamily.</text>
</comment>
<evidence type="ECO:0000256" key="4">
    <source>
        <dbReference type="ARBA" id="ARBA00022690"/>
    </source>
</evidence>
<reference evidence="12 13" key="1">
    <citation type="submission" date="2019-01" db="EMBL/GenBank/DDBJ databases">
        <title>Sequencing of cultivated peanut Arachis hypogaea provides insights into genome evolution and oil improvement.</title>
        <authorList>
            <person name="Chen X."/>
        </authorList>
    </citation>
    <scope>NUCLEOTIDE SEQUENCE [LARGE SCALE GENOMIC DNA]</scope>
    <source>
        <strain evidence="13">cv. Fuhuasheng</strain>
        <tissue evidence="12">Leaves</tissue>
    </source>
</reference>
<dbReference type="Gene3D" id="3.30.497.10">
    <property type="entry name" value="Antithrombin, subunit I, domain 2"/>
    <property type="match status" value="1"/>
</dbReference>
<dbReference type="InterPro" id="IPR011009">
    <property type="entry name" value="Kinase-like_dom_sf"/>
</dbReference>
<comment type="similarity">
    <text evidence="2 9">Belongs to the serpin family.</text>
</comment>
<dbReference type="SMART" id="SM00093">
    <property type="entry name" value="SERPIN"/>
    <property type="match status" value="1"/>
</dbReference>
<dbReference type="CDD" id="cd02043">
    <property type="entry name" value="serpinP_plants"/>
    <property type="match status" value="1"/>
</dbReference>
<protein>
    <recommendedName>
        <fullName evidence="11">Protein kinase domain-containing protein</fullName>
    </recommendedName>
</protein>
<keyword evidence="7" id="KW-0067">ATP-binding</keyword>
<evidence type="ECO:0000256" key="3">
    <source>
        <dbReference type="ARBA" id="ARBA00022679"/>
    </source>
</evidence>
<evidence type="ECO:0000256" key="9">
    <source>
        <dbReference type="RuleBase" id="RU000411"/>
    </source>
</evidence>
<keyword evidence="3" id="KW-0808">Transferase</keyword>
<dbReference type="PANTHER" id="PTHR48016">
    <property type="entry name" value="MAP KINASE KINASE KINASE SSK2-RELATED-RELATED"/>
    <property type="match status" value="1"/>
</dbReference>
<dbReference type="InterPro" id="IPR042185">
    <property type="entry name" value="Serpin_sf_2"/>
</dbReference>
<dbReference type="SUPFAM" id="SSF56112">
    <property type="entry name" value="Protein kinase-like (PK-like)"/>
    <property type="match status" value="1"/>
</dbReference>
<evidence type="ECO:0000313" key="13">
    <source>
        <dbReference type="Proteomes" id="UP000289738"/>
    </source>
</evidence>
<evidence type="ECO:0000313" key="12">
    <source>
        <dbReference type="EMBL" id="RYR48291.1"/>
    </source>
</evidence>
<dbReference type="PROSITE" id="PS00284">
    <property type="entry name" value="SERPIN"/>
    <property type="match status" value="1"/>
</dbReference>
<evidence type="ECO:0000256" key="5">
    <source>
        <dbReference type="ARBA" id="ARBA00022741"/>
    </source>
</evidence>
<keyword evidence="8" id="KW-0722">Serine protease inhibitor</keyword>
<proteinExistence type="inferred from homology"/>
<dbReference type="AlphaFoldDB" id="A0A445CBV1"/>
<dbReference type="GO" id="GO:0004709">
    <property type="term" value="F:MAP kinase kinase kinase activity"/>
    <property type="evidence" value="ECO:0007669"/>
    <property type="project" value="TreeGrafter"/>
</dbReference>
<dbReference type="GO" id="GO:0005524">
    <property type="term" value="F:ATP binding"/>
    <property type="evidence" value="ECO:0007669"/>
    <property type="project" value="UniProtKB-KW"/>
</dbReference>
<evidence type="ECO:0000256" key="2">
    <source>
        <dbReference type="ARBA" id="ARBA00009500"/>
    </source>
</evidence>
<dbReference type="GO" id="GO:0004867">
    <property type="term" value="F:serine-type endopeptidase inhibitor activity"/>
    <property type="evidence" value="ECO:0007669"/>
    <property type="project" value="UniProtKB-KW"/>
</dbReference>
<feature type="compositionally biased region" description="Basic residues" evidence="10">
    <location>
        <begin position="624"/>
        <end position="636"/>
    </location>
</feature>
<evidence type="ECO:0000256" key="10">
    <source>
        <dbReference type="SAM" id="MobiDB-lite"/>
    </source>
</evidence>
<dbReference type="FunFam" id="3.30.497.10:FF:000012">
    <property type="entry name" value="Predicted protein"/>
    <property type="match status" value="1"/>
</dbReference>
<keyword evidence="4" id="KW-0646">Protease inhibitor</keyword>
<dbReference type="SMART" id="SM00220">
    <property type="entry name" value="S_TKc"/>
    <property type="match status" value="1"/>
</dbReference>
<feature type="domain" description="Protein kinase" evidence="11">
    <location>
        <begin position="295"/>
        <end position="594"/>
    </location>
</feature>
<dbReference type="InterPro" id="IPR036186">
    <property type="entry name" value="Serpin_sf"/>
</dbReference>
<dbReference type="PROSITE" id="PS50011">
    <property type="entry name" value="PROTEIN_KINASE_DOM"/>
    <property type="match status" value="1"/>
</dbReference>
<dbReference type="Gene3D" id="2.30.39.10">
    <property type="entry name" value="Alpha-1-antitrypsin, domain 1"/>
    <property type="match status" value="1"/>
</dbReference>
<dbReference type="Gene3D" id="1.10.510.10">
    <property type="entry name" value="Transferase(Phosphotransferase) domain 1"/>
    <property type="match status" value="1"/>
</dbReference>
<comment type="caution">
    <text evidence="12">The sequence shown here is derived from an EMBL/GenBank/DDBJ whole genome shotgun (WGS) entry which is preliminary data.</text>
</comment>
<dbReference type="GO" id="GO:0005737">
    <property type="term" value="C:cytoplasm"/>
    <property type="evidence" value="ECO:0007669"/>
    <property type="project" value="TreeGrafter"/>
</dbReference>
<dbReference type="InterPro" id="IPR050538">
    <property type="entry name" value="MAP_kinase_kinase_kinase"/>
</dbReference>
<name>A0A445CBV1_ARAHY</name>
<dbReference type="Gene3D" id="3.30.200.20">
    <property type="entry name" value="Phosphorylase Kinase, domain 1"/>
    <property type="match status" value="1"/>
</dbReference>
<organism evidence="12 13">
    <name type="scientific">Arachis hypogaea</name>
    <name type="common">Peanut</name>
    <dbReference type="NCBI Taxonomy" id="3818"/>
    <lineage>
        <taxon>Eukaryota</taxon>
        <taxon>Viridiplantae</taxon>
        <taxon>Streptophyta</taxon>
        <taxon>Embryophyta</taxon>
        <taxon>Tracheophyta</taxon>
        <taxon>Spermatophyta</taxon>
        <taxon>Magnoliopsida</taxon>
        <taxon>eudicotyledons</taxon>
        <taxon>Gunneridae</taxon>
        <taxon>Pentapetalae</taxon>
        <taxon>rosids</taxon>
        <taxon>fabids</taxon>
        <taxon>Fabales</taxon>
        <taxon>Fabaceae</taxon>
        <taxon>Papilionoideae</taxon>
        <taxon>50 kb inversion clade</taxon>
        <taxon>dalbergioids sensu lato</taxon>
        <taxon>Dalbergieae</taxon>
        <taxon>Pterocarpus clade</taxon>
        <taxon>Arachis</taxon>
    </lineage>
</organism>
<dbReference type="EMBL" id="SDMP01000007">
    <property type="protein sequence ID" value="RYR48291.1"/>
    <property type="molecule type" value="Genomic_DNA"/>
</dbReference>
<evidence type="ECO:0000256" key="7">
    <source>
        <dbReference type="ARBA" id="ARBA00022840"/>
    </source>
</evidence>
<dbReference type="InterPro" id="IPR023795">
    <property type="entry name" value="Serpin_CS"/>
</dbReference>
<sequence length="706" mass="78630">MDLRESITNQNDVAFRIANHLLSKHSGNNNIVFSPLSLHVVLSIIAAGSKGPTRDQILSFLRSKSTDDLNSFASQLVSVVLADATPAGGPRLSFADGVWVDHSLSLNPSFKQLVNNDYKAVLASVDFQTKAVEVSKEVNSWAEKETNGLIKEVLPAGSVDGSTRLIFANAIYFKGAWTEKFDAQMTKDHNFHLLDGSSVKAPFIVSKKKQLISAFDGFKVLGLPYKQGEDKRQFSMYLLLPDATDGLSALVEKVSSERSFLERKLPRQKVEVGDFRIPKFKISFGLETSIVLKELGVVLPFAGGDLTEMVDSSLSQNLYVSSIYHKSFIEVNEEGTEAAAASAVTIKLRSIQFPTKIDFVADHPFLFLIREDLTGTVLYIGQEIRILRQLHHPNIVQYYGSEIVGDHLYIYMEYVHPGSIHKFIHENCGAMTESVVRNFTRHILSGLAYLHNTKTIHRDIKGANLLVDASGIVKLADFGVSKILTEKSYELSLKGSPYWMAPELMMAAIKKESNPDIAMAIDIWSLGCTIIEMLTGRPPWSEFEGPQAMFKVLHRSPPIPETLSSEGQDFLKQCFRRNPADRPTAATLLTHAFVQNLHDQDVLIHPQQLYHPKGDPGPKENTRKRNSPKHNSKSSPRHSIGSRIINKIHNIIGDKKYDSDECNHSTSSADSPHSLTEVNARQPPLKPTLNFMSLAPFKVIKIIRHI</sequence>
<keyword evidence="5" id="KW-0547">Nucleotide-binding</keyword>
<feature type="region of interest" description="Disordered" evidence="10">
    <location>
        <begin position="608"/>
        <end position="643"/>
    </location>
</feature>
<gene>
    <name evidence="12" type="ORF">Ahy_A07g034302</name>
</gene>
<accession>A0A445CBV1</accession>
<dbReference type="PANTHER" id="PTHR48016:SF12">
    <property type="entry name" value="PROTEIN KINASE DOMAIN-CONTAINING PROTEIN"/>
    <property type="match status" value="1"/>
</dbReference>
<dbReference type="SUPFAM" id="SSF56574">
    <property type="entry name" value="Serpins"/>
    <property type="match status" value="1"/>
</dbReference>
<evidence type="ECO:0000259" key="11">
    <source>
        <dbReference type="PROSITE" id="PS50011"/>
    </source>
</evidence>
<evidence type="ECO:0000256" key="8">
    <source>
        <dbReference type="ARBA" id="ARBA00022900"/>
    </source>
</evidence>
<feature type="region of interest" description="Disordered" evidence="10">
    <location>
        <begin position="656"/>
        <end position="681"/>
    </location>
</feature>